<evidence type="ECO:0000256" key="9">
    <source>
        <dbReference type="ARBA" id="ARBA00023136"/>
    </source>
</evidence>
<evidence type="ECO:0000256" key="6">
    <source>
        <dbReference type="ARBA" id="ARBA00022927"/>
    </source>
</evidence>
<keyword evidence="6" id="KW-0653">Protein transport</keyword>
<protein>
    <submittedName>
        <fullName evidence="11">Mitochondrial import receptor subunit TOM7 homolog</fullName>
    </submittedName>
</protein>
<keyword evidence="5" id="KW-1000">Mitochondrion outer membrane</keyword>
<organism evidence="10 11">
    <name type="scientific">Panagrellus redivivus</name>
    <name type="common">Microworm</name>
    <dbReference type="NCBI Taxonomy" id="6233"/>
    <lineage>
        <taxon>Eukaryota</taxon>
        <taxon>Metazoa</taxon>
        <taxon>Ecdysozoa</taxon>
        <taxon>Nematoda</taxon>
        <taxon>Chromadorea</taxon>
        <taxon>Rhabditida</taxon>
        <taxon>Tylenchina</taxon>
        <taxon>Panagrolaimomorpha</taxon>
        <taxon>Panagrolaimoidea</taxon>
        <taxon>Panagrolaimidae</taxon>
        <taxon>Panagrellus</taxon>
    </lineage>
</organism>
<dbReference type="GO" id="GO:0005742">
    <property type="term" value="C:mitochondrial outer membrane translocase complex"/>
    <property type="evidence" value="ECO:0007669"/>
    <property type="project" value="InterPro"/>
</dbReference>
<evidence type="ECO:0000256" key="8">
    <source>
        <dbReference type="ARBA" id="ARBA00023128"/>
    </source>
</evidence>
<evidence type="ECO:0000256" key="2">
    <source>
        <dbReference type="ARBA" id="ARBA00010917"/>
    </source>
</evidence>
<keyword evidence="7" id="KW-1133">Transmembrane helix</keyword>
<evidence type="ECO:0000313" key="10">
    <source>
        <dbReference type="Proteomes" id="UP000492821"/>
    </source>
</evidence>
<proteinExistence type="inferred from homology"/>
<dbReference type="AlphaFoldDB" id="A0A7E4V2I4"/>
<dbReference type="Pfam" id="PF08038">
    <property type="entry name" value="Tom7"/>
    <property type="match status" value="1"/>
</dbReference>
<evidence type="ECO:0000313" key="11">
    <source>
        <dbReference type="WBParaSite" id="Pan_g15638.t1"/>
    </source>
</evidence>
<reference evidence="11" key="2">
    <citation type="submission" date="2020-10" db="UniProtKB">
        <authorList>
            <consortium name="WormBaseParasite"/>
        </authorList>
    </citation>
    <scope>IDENTIFICATION</scope>
</reference>
<keyword evidence="10" id="KW-1185">Reference proteome</keyword>
<comment type="subcellular location">
    <subcellularLocation>
        <location evidence="1">Mitochondrion outer membrane</location>
        <topology evidence="1">Single-pass membrane protein</topology>
    </subcellularLocation>
</comment>
<evidence type="ECO:0000256" key="5">
    <source>
        <dbReference type="ARBA" id="ARBA00022787"/>
    </source>
</evidence>
<evidence type="ECO:0000256" key="4">
    <source>
        <dbReference type="ARBA" id="ARBA00022692"/>
    </source>
</evidence>
<dbReference type="InterPro" id="IPR012621">
    <property type="entry name" value="Tom7"/>
</dbReference>
<dbReference type="GO" id="GO:0030150">
    <property type="term" value="P:protein import into mitochondrial matrix"/>
    <property type="evidence" value="ECO:0007669"/>
    <property type="project" value="InterPro"/>
</dbReference>
<accession>A0A7E4V2I4</accession>
<dbReference type="Proteomes" id="UP000492821">
    <property type="component" value="Unassembled WGS sequence"/>
</dbReference>
<evidence type="ECO:0000256" key="1">
    <source>
        <dbReference type="ARBA" id="ARBA00004572"/>
    </source>
</evidence>
<keyword evidence="3" id="KW-0813">Transport</keyword>
<reference evidence="10" key="1">
    <citation type="journal article" date="2013" name="Genetics">
        <title>The draft genome and transcriptome of Panagrellus redivivus are shaped by the harsh demands of a free-living lifestyle.</title>
        <authorList>
            <person name="Srinivasan J."/>
            <person name="Dillman A.R."/>
            <person name="Macchietto M.G."/>
            <person name="Heikkinen L."/>
            <person name="Lakso M."/>
            <person name="Fracchia K.M."/>
            <person name="Antoshechkin I."/>
            <person name="Mortazavi A."/>
            <person name="Wong G."/>
            <person name="Sternberg P.W."/>
        </authorList>
    </citation>
    <scope>NUCLEOTIDE SEQUENCE [LARGE SCALE GENOMIC DNA]</scope>
    <source>
        <strain evidence="10">MT8872</strain>
    </source>
</reference>
<keyword evidence="9" id="KW-0472">Membrane</keyword>
<keyword evidence="8" id="KW-0496">Mitochondrion</keyword>
<name>A0A7E4V2I4_PANRE</name>
<evidence type="ECO:0000256" key="7">
    <source>
        <dbReference type="ARBA" id="ARBA00022989"/>
    </source>
</evidence>
<sequence length="87" mass="9563">MTATGLSKSIRVAIPEHPCSTYFNMSDFDSTPEKSLFDQTCSAGAEVLRLGLQYGFLPFVLYLGFQRGGETPTGERVELGFSSLFWG</sequence>
<comment type="similarity">
    <text evidence="2">Belongs to the Tom7 family.</text>
</comment>
<dbReference type="WBParaSite" id="Pan_g15638.t1">
    <property type="protein sequence ID" value="Pan_g15638.t1"/>
    <property type="gene ID" value="Pan_g15638"/>
</dbReference>
<evidence type="ECO:0000256" key="3">
    <source>
        <dbReference type="ARBA" id="ARBA00022448"/>
    </source>
</evidence>
<keyword evidence="4" id="KW-0812">Transmembrane</keyword>